<dbReference type="InterPro" id="IPR027417">
    <property type="entry name" value="P-loop_NTPase"/>
</dbReference>
<dbReference type="Pfam" id="PF13923">
    <property type="entry name" value="zf-C3HC4_2"/>
    <property type="match status" value="1"/>
</dbReference>
<dbReference type="GO" id="GO:0004386">
    <property type="term" value="F:helicase activity"/>
    <property type="evidence" value="ECO:0007669"/>
    <property type="project" value="UniProtKB-KW"/>
</dbReference>
<feature type="region of interest" description="Disordered" evidence="13">
    <location>
        <begin position="837"/>
        <end position="860"/>
    </location>
</feature>
<keyword evidence="8" id="KW-0862">Zinc</keyword>
<dbReference type="InterPro" id="IPR017907">
    <property type="entry name" value="Znf_RING_CS"/>
</dbReference>
<dbReference type="SUPFAM" id="SSF57716">
    <property type="entry name" value="Glucocorticoid receptor-like (DNA-binding domain)"/>
    <property type="match status" value="1"/>
</dbReference>
<dbReference type="InterPro" id="IPR000330">
    <property type="entry name" value="SNF2_N"/>
</dbReference>
<evidence type="ECO:0000256" key="11">
    <source>
        <dbReference type="PROSITE-ProRule" id="PRU00175"/>
    </source>
</evidence>
<dbReference type="InterPro" id="IPR050628">
    <property type="entry name" value="SNF2_RAD54_helicase_TF"/>
</dbReference>
<dbReference type="Gene3D" id="3.30.40.10">
    <property type="entry name" value="Zinc/RING finger domain, C3HC4 (zinc finger)"/>
    <property type="match status" value="1"/>
</dbReference>
<dbReference type="PROSITE" id="PS51194">
    <property type="entry name" value="HELICASE_CTER"/>
    <property type="match status" value="1"/>
</dbReference>
<feature type="domain" description="Helicase C-terminal" evidence="16">
    <location>
        <begin position="866"/>
        <end position="1089"/>
    </location>
</feature>
<evidence type="ECO:0000256" key="13">
    <source>
        <dbReference type="SAM" id="MobiDB-lite"/>
    </source>
</evidence>
<dbReference type="InterPro" id="IPR013083">
    <property type="entry name" value="Znf_RING/FYVE/PHD"/>
</dbReference>
<dbReference type="GO" id="GO:0008094">
    <property type="term" value="F:ATP-dependent activity, acting on DNA"/>
    <property type="evidence" value="ECO:0007669"/>
    <property type="project" value="TreeGrafter"/>
</dbReference>
<feature type="domain" description="RING-type" evidence="14">
    <location>
        <begin position="788"/>
        <end position="826"/>
    </location>
</feature>
<evidence type="ECO:0000313" key="18">
    <source>
        <dbReference type="Proteomes" id="UP000290288"/>
    </source>
</evidence>
<dbReference type="InterPro" id="IPR001510">
    <property type="entry name" value="Znf_PARP"/>
</dbReference>
<dbReference type="PANTHER" id="PTHR45626">
    <property type="entry name" value="TRANSCRIPTION TERMINATION FACTOR 2-RELATED"/>
    <property type="match status" value="1"/>
</dbReference>
<dbReference type="Gene3D" id="3.30.70.2330">
    <property type="match status" value="1"/>
</dbReference>
<dbReference type="PROSITE" id="PS00518">
    <property type="entry name" value="ZF_RING_1"/>
    <property type="match status" value="1"/>
</dbReference>
<dbReference type="Gene3D" id="3.40.50.10810">
    <property type="entry name" value="Tandem AAA-ATPase domain"/>
    <property type="match status" value="1"/>
</dbReference>
<keyword evidence="5 11" id="KW-0863">Zinc-finger</keyword>
<dbReference type="SMART" id="SM00487">
    <property type="entry name" value="DEXDc"/>
    <property type="match status" value="1"/>
</dbReference>
<reference evidence="17 18" key="1">
    <citation type="submission" date="2019-01" db="EMBL/GenBank/DDBJ databases">
        <title>Draft genome sequence of Psathyrella aberdarensis IHI B618.</title>
        <authorList>
            <person name="Buettner E."/>
            <person name="Kellner H."/>
        </authorList>
    </citation>
    <scope>NUCLEOTIDE SEQUENCE [LARGE SCALE GENOMIC DNA]</scope>
    <source>
        <strain evidence="17 18">IHI B618</strain>
    </source>
</reference>
<keyword evidence="4" id="KW-0547">Nucleotide-binding</keyword>
<feature type="coiled-coil region" evidence="12">
    <location>
        <begin position="336"/>
        <end position="363"/>
    </location>
</feature>
<dbReference type="CDD" id="cd18793">
    <property type="entry name" value="SF2_C_SNF"/>
    <property type="match status" value="1"/>
</dbReference>
<dbReference type="Pfam" id="PF08797">
    <property type="entry name" value="HIRAN"/>
    <property type="match status" value="1"/>
</dbReference>
<dbReference type="GO" id="GO:0005524">
    <property type="term" value="F:ATP binding"/>
    <property type="evidence" value="ECO:0007669"/>
    <property type="project" value="UniProtKB-KW"/>
</dbReference>
<evidence type="ECO:0000256" key="4">
    <source>
        <dbReference type="ARBA" id="ARBA00022741"/>
    </source>
</evidence>
<keyword evidence="6" id="KW-0378">Hydrolase</keyword>
<dbReference type="OrthoDB" id="448448at2759"/>
<evidence type="ECO:0000256" key="3">
    <source>
        <dbReference type="ARBA" id="ARBA00022723"/>
    </source>
</evidence>
<dbReference type="GO" id="GO:0006281">
    <property type="term" value="P:DNA repair"/>
    <property type="evidence" value="ECO:0007669"/>
    <property type="project" value="TreeGrafter"/>
</dbReference>
<dbReference type="InterPro" id="IPR001841">
    <property type="entry name" value="Znf_RING"/>
</dbReference>
<evidence type="ECO:0000256" key="2">
    <source>
        <dbReference type="ARBA" id="ARBA00007025"/>
    </source>
</evidence>
<feature type="compositionally biased region" description="Acidic residues" evidence="13">
    <location>
        <begin position="956"/>
        <end position="982"/>
    </location>
</feature>
<evidence type="ECO:0000256" key="9">
    <source>
        <dbReference type="ARBA" id="ARBA00022840"/>
    </source>
</evidence>
<comment type="caution">
    <text evidence="17">The sequence shown here is derived from an EMBL/GenBank/DDBJ whole genome shotgun (WGS) entry which is preliminary data.</text>
</comment>
<dbReference type="InterPro" id="IPR049730">
    <property type="entry name" value="SNF2/RAD54-like_C"/>
</dbReference>
<dbReference type="EMBL" id="SDEE01000100">
    <property type="protein sequence ID" value="RXW21653.1"/>
    <property type="molecule type" value="Genomic_DNA"/>
</dbReference>
<keyword evidence="7" id="KW-0347">Helicase</keyword>
<evidence type="ECO:0000256" key="8">
    <source>
        <dbReference type="ARBA" id="ARBA00022833"/>
    </source>
</evidence>
<evidence type="ECO:0000256" key="6">
    <source>
        <dbReference type="ARBA" id="ARBA00022801"/>
    </source>
</evidence>
<keyword evidence="12" id="KW-0175">Coiled coil</keyword>
<evidence type="ECO:0000259" key="16">
    <source>
        <dbReference type="PROSITE" id="PS51194"/>
    </source>
</evidence>
<dbReference type="GO" id="GO:0016818">
    <property type="term" value="F:hydrolase activity, acting on acid anhydrides, in phosphorus-containing anhydrides"/>
    <property type="evidence" value="ECO:0007669"/>
    <property type="project" value="InterPro"/>
</dbReference>
<feature type="domain" description="Helicase ATP-binding" evidence="15">
    <location>
        <begin position="441"/>
        <end position="624"/>
    </location>
</feature>
<accession>A0A4Q2DNN3</accession>
<dbReference type="InterPro" id="IPR038718">
    <property type="entry name" value="SNF2-like_sf"/>
</dbReference>
<dbReference type="SMART" id="SM00910">
    <property type="entry name" value="HIRAN"/>
    <property type="match status" value="1"/>
</dbReference>
<gene>
    <name evidence="17" type="ORF">EST38_g4218</name>
</gene>
<evidence type="ECO:0000256" key="7">
    <source>
        <dbReference type="ARBA" id="ARBA00022806"/>
    </source>
</evidence>
<dbReference type="SMART" id="SM01336">
    <property type="entry name" value="zf-PARP"/>
    <property type="match status" value="1"/>
</dbReference>
<evidence type="ECO:0000256" key="12">
    <source>
        <dbReference type="SAM" id="Coils"/>
    </source>
</evidence>
<dbReference type="STRING" id="2316362.A0A4Q2DNN3"/>
<dbReference type="AlphaFoldDB" id="A0A4Q2DNN3"/>
<dbReference type="GO" id="GO:0008270">
    <property type="term" value="F:zinc ion binding"/>
    <property type="evidence" value="ECO:0007669"/>
    <property type="project" value="UniProtKB-KW"/>
</dbReference>
<keyword evidence="18" id="KW-1185">Reference proteome</keyword>
<dbReference type="Gene3D" id="3.30.1740.10">
    <property type="entry name" value="Zinc finger, PARP-type"/>
    <property type="match status" value="1"/>
</dbReference>
<dbReference type="Pfam" id="PF00271">
    <property type="entry name" value="Helicase_C"/>
    <property type="match status" value="2"/>
</dbReference>
<organism evidence="17 18">
    <name type="scientific">Candolleomyces aberdarensis</name>
    <dbReference type="NCBI Taxonomy" id="2316362"/>
    <lineage>
        <taxon>Eukaryota</taxon>
        <taxon>Fungi</taxon>
        <taxon>Dikarya</taxon>
        <taxon>Basidiomycota</taxon>
        <taxon>Agaricomycotina</taxon>
        <taxon>Agaricomycetes</taxon>
        <taxon>Agaricomycetidae</taxon>
        <taxon>Agaricales</taxon>
        <taxon>Agaricineae</taxon>
        <taxon>Psathyrellaceae</taxon>
        <taxon>Candolleomyces</taxon>
    </lineage>
</organism>
<dbReference type="InterPro" id="IPR001650">
    <property type="entry name" value="Helicase_C-like"/>
</dbReference>
<dbReference type="SUPFAM" id="SSF52540">
    <property type="entry name" value="P-loop containing nucleoside triphosphate hydrolases"/>
    <property type="match status" value="2"/>
</dbReference>
<keyword evidence="3" id="KW-0479">Metal-binding</keyword>
<dbReference type="InterPro" id="IPR014905">
    <property type="entry name" value="HIRAN"/>
</dbReference>
<dbReference type="PANTHER" id="PTHR45626:SF17">
    <property type="entry name" value="HELICASE-LIKE TRANSCRIPTION FACTOR"/>
    <property type="match status" value="1"/>
</dbReference>
<evidence type="ECO:0000259" key="15">
    <source>
        <dbReference type="PROSITE" id="PS51192"/>
    </source>
</evidence>
<evidence type="ECO:0000259" key="14">
    <source>
        <dbReference type="PROSITE" id="PS50089"/>
    </source>
</evidence>
<comment type="subcellular location">
    <subcellularLocation>
        <location evidence="1">Nucleus</location>
    </subcellularLocation>
</comment>
<comment type="similarity">
    <text evidence="2">Belongs to the SNF2/RAD54 helicase family.</text>
</comment>
<dbReference type="SMART" id="SM00184">
    <property type="entry name" value="RING"/>
    <property type="match status" value="1"/>
</dbReference>
<dbReference type="PROSITE" id="PS50089">
    <property type="entry name" value="ZF_RING_2"/>
    <property type="match status" value="1"/>
</dbReference>
<dbReference type="GO" id="GO:0005634">
    <property type="term" value="C:nucleus"/>
    <property type="evidence" value="ECO:0007669"/>
    <property type="project" value="UniProtKB-SubCell"/>
</dbReference>
<sequence>MPRPLASMPPGTLRYGLVVRDGVNETVEWRHWGCVTPAILNLLAGVTVDRITGFKDLNSSDQQKVRLAVSLRRVDPSDVPATAKVRIASGVATTSTAVKRKADSSASLVPPPLTQGTRRAMIAEEEEAAAAPLEEEARDEMYAFMNTEVVGIRHYRGLVGPGEEVLLVREPHNPYDRNAIQVKNISRQQVGHLSRGVASQLSPLLDQKLITVEGVINDGNLNGSSGYTLSMCVPTLSLTPFQQANPVVSTLKFYGNPDKRSVVMPKLPYQARSNATQSRPQAPVASTSARSVIGGRVAAMPTASRQAAAAVRANAGPSQPRVQGPTPAQLEAIRKQQEALQKAQELQQMLNTLEKVNDEGRRSSLLDTLCSKDDILNLPVHPDPPGIASGHLQVDLLKHQSQALRWCIEKENPVLPTKETDSPVQFWQSFYFNVATKTPQQNPPVLGKGALVGDAMGLGKTLTMIALVVATKKEKTPGFSKATLIVAPVSILSNWEKQISDHCVRGKVSTYLYYGNNRSISAEELQRYDIVITTYQTIAGEHTQSEGSSAAGPSKKKKKVERTLFDVAWKRIILDEGHVIRNPKTKMARAVVDLNADKRWVLTGTPIINSPRDLGSVLTFLRICQPLDNEDFFKRLLLRPLKNGDPNGAELLRALMSNVCIRRTKEMQDSNGVPLIALPPVEMIKVPVTLTEEARRYYDEIEKISQSRFETMLTTSSATIMQSNVLSMLTRLRQLSLHPGLLPANYLEELKAAEENSKGDKPAIPVTPEQKLKLQDMLAQAIEDCEECPICFNVLDDARITSCAHMFCVGCIMEVITRDARCPMDRRELTVADLFERAPPPELTQAPRREETPEETLSGSSAKVDQLVQLLRLIPGDEKCLVFSQFTSFLDKIAEVFKEEGIPFVQFDGKMSARRRQEAIARFSVPIESSSGNAGKSTRGRQSSRKSGSSRRSLAEEDAGDSGDDYTPGDEDAAMDEQDSFGDSETNPRVMLISLKAGALGLNLTVANNVFLMDPWWQEGIESQAIDRVNRIGQKKNVHVYQLIAENTVESKVLEIQERKKVLIKEAFSGIKSKETQRQQKEARLQDLIELFGLRRQPTQGEASTSPVA</sequence>
<dbReference type="Pfam" id="PF00176">
    <property type="entry name" value="SNF2-rel_dom"/>
    <property type="match status" value="1"/>
</dbReference>
<dbReference type="SMART" id="SM00490">
    <property type="entry name" value="HELICc"/>
    <property type="match status" value="1"/>
</dbReference>
<evidence type="ECO:0000256" key="1">
    <source>
        <dbReference type="ARBA" id="ARBA00004123"/>
    </source>
</evidence>
<evidence type="ECO:0000256" key="5">
    <source>
        <dbReference type="ARBA" id="ARBA00022771"/>
    </source>
</evidence>
<evidence type="ECO:0000256" key="10">
    <source>
        <dbReference type="ARBA" id="ARBA00023242"/>
    </source>
</evidence>
<dbReference type="Gene3D" id="3.40.50.300">
    <property type="entry name" value="P-loop containing nucleotide triphosphate hydrolases"/>
    <property type="match status" value="1"/>
</dbReference>
<protein>
    <submittedName>
        <fullName evidence="17">Uncharacterized protein</fullName>
    </submittedName>
</protein>
<dbReference type="GO" id="GO:0003677">
    <property type="term" value="F:DNA binding"/>
    <property type="evidence" value="ECO:0007669"/>
    <property type="project" value="InterPro"/>
</dbReference>
<keyword evidence="9" id="KW-0067">ATP-binding</keyword>
<name>A0A4Q2DNN3_9AGAR</name>
<evidence type="ECO:0000313" key="17">
    <source>
        <dbReference type="EMBL" id="RXW21653.1"/>
    </source>
</evidence>
<dbReference type="InterPro" id="IPR014001">
    <property type="entry name" value="Helicase_ATP-bd"/>
</dbReference>
<dbReference type="PROSITE" id="PS51192">
    <property type="entry name" value="HELICASE_ATP_BIND_1"/>
    <property type="match status" value="1"/>
</dbReference>
<feature type="region of interest" description="Disordered" evidence="13">
    <location>
        <begin position="924"/>
        <end position="985"/>
    </location>
</feature>
<dbReference type="SUPFAM" id="SSF57850">
    <property type="entry name" value="RING/U-box"/>
    <property type="match status" value="1"/>
</dbReference>
<dbReference type="InterPro" id="IPR036957">
    <property type="entry name" value="Znf_PARP_sf"/>
</dbReference>
<dbReference type="Proteomes" id="UP000290288">
    <property type="component" value="Unassembled WGS sequence"/>
</dbReference>
<proteinExistence type="inferred from homology"/>
<keyword evidence="10" id="KW-0539">Nucleus</keyword>